<keyword evidence="1" id="KW-0175">Coiled coil</keyword>
<dbReference type="SUPFAM" id="SSF52540">
    <property type="entry name" value="P-loop containing nucleoside triphosphate hydrolases"/>
    <property type="match status" value="1"/>
</dbReference>
<dbReference type="InterPro" id="IPR027417">
    <property type="entry name" value="P-loop_NTPase"/>
</dbReference>
<proteinExistence type="predicted"/>
<feature type="coiled-coil region" evidence="1">
    <location>
        <begin position="8"/>
        <end position="70"/>
    </location>
</feature>
<organism evidence="2">
    <name type="scientific">mine drainage metagenome</name>
    <dbReference type="NCBI Taxonomy" id="410659"/>
    <lineage>
        <taxon>unclassified sequences</taxon>
        <taxon>metagenomes</taxon>
        <taxon>ecological metagenomes</taxon>
    </lineage>
</organism>
<sequence length="257" mass="29210">TLEADVRLAQWRTRIQAAKQAHDELQGQLAAQGVSDPQAFARLTKERQQLETQLKELRLLQASCETLAQQIEAQRTLILEKWQAITQARQAFIQDTLANNNFVRITVVPFGFDARQIERELRELVEATDERFADDILRVDNGEPSGGMAFDLAQADEAQKLAAIDSIKRSLIDMDGSVGGRLRNYLQRKHEKPEFADHVLAWFPEDDLRIEYRRDAAWHPISRGSQGQRSAALLAFLLAFGEEPIVLDQPEDDLDNH</sequence>
<feature type="non-terminal residue" evidence="2">
    <location>
        <position position="257"/>
    </location>
</feature>
<dbReference type="AlphaFoldDB" id="T0Y655"/>
<reference evidence="2" key="2">
    <citation type="journal article" date="2014" name="ISME J.">
        <title>Microbial stratification in low pH oxic and suboxic macroscopic growths along an acid mine drainage.</title>
        <authorList>
            <person name="Mendez-Garcia C."/>
            <person name="Mesa V."/>
            <person name="Sprenger R.R."/>
            <person name="Richter M."/>
            <person name="Diez M.S."/>
            <person name="Solano J."/>
            <person name="Bargiela R."/>
            <person name="Golyshina O.V."/>
            <person name="Manteca A."/>
            <person name="Ramos J.L."/>
            <person name="Gallego J.R."/>
            <person name="Llorente I."/>
            <person name="Martins Dos Santos V.A."/>
            <person name="Jensen O.N."/>
            <person name="Pelaez A.I."/>
            <person name="Sanchez J."/>
            <person name="Ferrer M."/>
        </authorList>
    </citation>
    <scope>NUCLEOTIDE SEQUENCE</scope>
</reference>
<protein>
    <submittedName>
        <fullName evidence="2">PHP domain protein</fullName>
    </submittedName>
</protein>
<name>T0Y655_9ZZZZ</name>
<gene>
    <name evidence="2" type="ORF">B1A_21110</name>
</gene>
<evidence type="ECO:0000313" key="2">
    <source>
        <dbReference type="EMBL" id="EQD28588.1"/>
    </source>
</evidence>
<accession>T0Y655</accession>
<comment type="caution">
    <text evidence="2">The sequence shown here is derived from an EMBL/GenBank/DDBJ whole genome shotgun (WGS) entry which is preliminary data.</text>
</comment>
<reference evidence="2" key="1">
    <citation type="submission" date="2013-08" db="EMBL/GenBank/DDBJ databases">
        <authorList>
            <person name="Mendez C."/>
            <person name="Richter M."/>
            <person name="Ferrer M."/>
            <person name="Sanchez J."/>
        </authorList>
    </citation>
    <scope>NUCLEOTIDE SEQUENCE</scope>
</reference>
<dbReference type="EMBL" id="AUZX01015597">
    <property type="protein sequence ID" value="EQD28588.1"/>
    <property type="molecule type" value="Genomic_DNA"/>
</dbReference>
<feature type="non-terminal residue" evidence="2">
    <location>
        <position position="1"/>
    </location>
</feature>
<dbReference type="Gene3D" id="3.40.50.300">
    <property type="entry name" value="P-loop containing nucleotide triphosphate hydrolases"/>
    <property type="match status" value="1"/>
</dbReference>
<evidence type="ECO:0000256" key="1">
    <source>
        <dbReference type="SAM" id="Coils"/>
    </source>
</evidence>